<evidence type="ECO:0000256" key="2">
    <source>
        <dbReference type="SAM" id="Phobius"/>
    </source>
</evidence>
<keyword evidence="5" id="KW-1185">Reference proteome</keyword>
<feature type="non-terminal residue" evidence="4">
    <location>
        <position position="397"/>
    </location>
</feature>
<keyword evidence="2" id="KW-1133">Transmembrane helix</keyword>
<proteinExistence type="inferred from homology"/>
<keyword evidence="2" id="KW-0472">Membrane</keyword>
<organism evidence="4 5">
    <name type="scientific">Amblyomma americanum</name>
    <name type="common">Lone star tick</name>
    <dbReference type="NCBI Taxonomy" id="6943"/>
    <lineage>
        <taxon>Eukaryota</taxon>
        <taxon>Metazoa</taxon>
        <taxon>Ecdysozoa</taxon>
        <taxon>Arthropoda</taxon>
        <taxon>Chelicerata</taxon>
        <taxon>Arachnida</taxon>
        <taxon>Acari</taxon>
        <taxon>Parasitiformes</taxon>
        <taxon>Ixodida</taxon>
        <taxon>Ixodoidea</taxon>
        <taxon>Ixodidae</taxon>
        <taxon>Amblyomminae</taxon>
        <taxon>Amblyomma</taxon>
    </lineage>
</organism>
<evidence type="ECO:0000256" key="1">
    <source>
        <dbReference type="ARBA" id="ARBA00007357"/>
    </source>
</evidence>
<evidence type="ECO:0000313" key="4">
    <source>
        <dbReference type="EMBL" id="KAK8770637.1"/>
    </source>
</evidence>
<keyword evidence="2" id="KW-0812">Transmembrane</keyword>
<sequence length="397" mass="44403">MVKFELDATWARDLAYHWLGALFFFYILGLSPPIALWLRQSFYSYCDEPDCHVIVKELHRSLDMRTNPCDNFYRYQIFDDSCELKALVSLLAELKITWPFSKEQSTTLGNVSAITALTKLRMRHGIDLLYAGGVSAASVKLGRQLVLRVGSLLPHPQPVLNGTQLSSGVANLARMMGSASVNYAFLAQMVQSQEEKLATFMNHTKLERDEDTLLTFDKANYIFSGYNWTLFKEVVTAELGYGLAAKDYISVSSRTFKAVTGALEDGVAMHAFLGWRLVRELAPMACSQAGLALAQAAGGDVDLLSDSLTTSAMNRLQEHMPMAVAAPYIHQQQPGHSREDLQRNVGHLVQSLREGLSSSSYLTASFRKTTARLMRKLKSHVLYPDFTHLDVQVDRLY</sequence>
<feature type="transmembrane region" description="Helical" evidence="2">
    <location>
        <begin position="15"/>
        <end position="38"/>
    </location>
</feature>
<dbReference type="InterPro" id="IPR000718">
    <property type="entry name" value="Peptidase_M13"/>
</dbReference>
<protein>
    <recommendedName>
        <fullName evidence="3">Peptidase M13 N-terminal domain-containing protein</fullName>
    </recommendedName>
</protein>
<dbReference type="EMBL" id="JARKHS020020795">
    <property type="protein sequence ID" value="KAK8770637.1"/>
    <property type="molecule type" value="Genomic_DNA"/>
</dbReference>
<name>A0AAQ4E7C6_AMBAM</name>
<dbReference type="Pfam" id="PF05649">
    <property type="entry name" value="Peptidase_M13_N"/>
    <property type="match status" value="1"/>
</dbReference>
<dbReference type="SUPFAM" id="SSF55486">
    <property type="entry name" value="Metalloproteases ('zincins'), catalytic domain"/>
    <property type="match status" value="1"/>
</dbReference>
<comment type="caution">
    <text evidence="4">The sequence shown here is derived from an EMBL/GenBank/DDBJ whole genome shotgun (WGS) entry which is preliminary data.</text>
</comment>
<comment type="similarity">
    <text evidence="1">Belongs to the peptidase M13 family.</text>
</comment>
<accession>A0AAQ4E7C6</accession>
<dbReference type="AlphaFoldDB" id="A0AAQ4E7C6"/>
<evidence type="ECO:0000259" key="3">
    <source>
        <dbReference type="Pfam" id="PF05649"/>
    </source>
</evidence>
<reference evidence="4 5" key="1">
    <citation type="journal article" date="2023" name="Arcadia Sci">
        <title>De novo assembly of a long-read Amblyomma americanum tick genome.</title>
        <authorList>
            <person name="Chou S."/>
            <person name="Poskanzer K.E."/>
            <person name="Rollins M."/>
            <person name="Thuy-Boun P.S."/>
        </authorList>
    </citation>
    <scope>NUCLEOTIDE SEQUENCE [LARGE SCALE GENOMIC DNA]</scope>
    <source>
        <strain evidence="4">F_SG_1</strain>
        <tissue evidence="4">Salivary glands</tissue>
    </source>
</reference>
<dbReference type="GO" id="GO:0004222">
    <property type="term" value="F:metalloendopeptidase activity"/>
    <property type="evidence" value="ECO:0007669"/>
    <property type="project" value="InterPro"/>
</dbReference>
<dbReference type="GO" id="GO:0006508">
    <property type="term" value="P:proteolysis"/>
    <property type="evidence" value="ECO:0007669"/>
    <property type="project" value="InterPro"/>
</dbReference>
<evidence type="ECO:0000313" key="5">
    <source>
        <dbReference type="Proteomes" id="UP001321473"/>
    </source>
</evidence>
<dbReference type="Gene3D" id="1.10.1380.10">
    <property type="entry name" value="Neutral endopeptidase , domain2"/>
    <property type="match status" value="1"/>
</dbReference>
<dbReference type="InterPro" id="IPR042089">
    <property type="entry name" value="Peptidase_M13_dom_2"/>
</dbReference>
<gene>
    <name evidence="4" type="ORF">V5799_012898</name>
</gene>
<dbReference type="Proteomes" id="UP001321473">
    <property type="component" value="Unassembled WGS sequence"/>
</dbReference>
<dbReference type="InterPro" id="IPR008753">
    <property type="entry name" value="Peptidase_M13_N"/>
</dbReference>
<dbReference type="PROSITE" id="PS51885">
    <property type="entry name" value="NEPRILYSIN"/>
    <property type="match status" value="1"/>
</dbReference>
<feature type="domain" description="Peptidase M13 N-terminal" evidence="3">
    <location>
        <begin position="165"/>
        <end position="384"/>
    </location>
</feature>